<dbReference type="EMBL" id="LWUJ01000010">
    <property type="protein sequence ID" value="OAL10601.1"/>
    <property type="molecule type" value="Genomic_DNA"/>
</dbReference>
<evidence type="ECO:0000313" key="1">
    <source>
        <dbReference type="EMBL" id="OAL10601.1"/>
    </source>
</evidence>
<dbReference type="Proteomes" id="UP000077623">
    <property type="component" value="Unassembled WGS sequence"/>
</dbReference>
<keyword evidence="2" id="KW-1185">Reference proteome</keyword>
<dbReference type="STRING" id="432608.A6V39_00855"/>
<comment type="caution">
    <text evidence="1">The sequence shown here is derived from an EMBL/GenBank/DDBJ whole genome shotgun (WGS) entry which is preliminary data.</text>
</comment>
<dbReference type="RefSeq" id="WP_187149836.1">
    <property type="nucleotide sequence ID" value="NZ_LWUJ01000010.1"/>
</dbReference>
<protein>
    <submittedName>
        <fullName evidence="1">Uncharacterized protein</fullName>
    </submittedName>
</protein>
<evidence type="ECO:0000313" key="2">
    <source>
        <dbReference type="Proteomes" id="UP000077623"/>
    </source>
</evidence>
<dbReference type="AlphaFoldDB" id="A0A1A9QF14"/>
<organism evidence="1 2">
    <name type="scientific">Candidatus Mycoplasma haematobovis</name>
    <dbReference type="NCBI Taxonomy" id="432608"/>
    <lineage>
        <taxon>Bacteria</taxon>
        <taxon>Bacillati</taxon>
        <taxon>Mycoplasmatota</taxon>
        <taxon>Mollicutes</taxon>
        <taxon>Mycoplasmataceae</taxon>
        <taxon>Mycoplasma</taxon>
    </lineage>
</organism>
<accession>A0A1A9QF14</accession>
<gene>
    <name evidence="1" type="ORF">A6V39_00855</name>
</gene>
<reference evidence="2" key="1">
    <citation type="submission" date="2016-04" db="EMBL/GenBank/DDBJ databases">
        <authorList>
            <person name="Quiroz-Castaneda R.E."/>
            <person name="Martinez-Ocampo F."/>
        </authorList>
    </citation>
    <scope>NUCLEOTIDE SEQUENCE [LARGE SCALE GENOMIC DNA]</scope>
    <source>
        <strain evidence="2">INIFAP01</strain>
    </source>
</reference>
<proteinExistence type="predicted"/>
<sequence>MVNKIAIGVASTGVLAGAATGSYFYLTSGYTIEALFEKNKGNKSNLTKSSANKNLWLEKWKAYITANTPSGTITKNNSWNVSDWETNKNKNTEVPEAFAESCESKLKDKVTGTEDQKYKDFLNWCVKDN</sequence>
<name>A0A1A9QF14_9MOLU</name>